<dbReference type="EMBL" id="FNBW01000020">
    <property type="protein sequence ID" value="SDG51759.1"/>
    <property type="molecule type" value="Genomic_DNA"/>
</dbReference>
<comment type="caution">
    <text evidence="7">The sequence shown here is derived from an EMBL/GenBank/DDBJ whole genome shotgun (WGS) entry which is preliminary data.</text>
</comment>
<evidence type="ECO:0000313" key="7">
    <source>
        <dbReference type="EMBL" id="SDG51759.1"/>
    </source>
</evidence>
<evidence type="ECO:0000313" key="8">
    <source>
        <dbReference type="Proteomes" id="UP000198615"/>
    </source>
</evidence>
<proteinExistence type="inferred from homology"/>
<reference evidence="7 8" key="1">
    <citation type="submission" date="2016-10" db="EMBL/GenBank/DDBJ databases">
        <authorList>
            <person name="Varghese N."/>
            <person name="Submissions S."/>
        </authorList>
    </citation>
    <scope>NUCLEOTIDE SEQUENCE [LARGE SCALE GENOMIC DNA]</scope>
    <source>
        <strain evidence="7 8">DSM 18839</strain>
    </source>
</reference>
<feature type="domain" description="NodB homology" evidence="6">
    <location>
        <begin position="84"/>
        <end position="301"/>
    </location>
</feature>
<dbReference type="InterPro" id="IPR002509">
    <property type="entry name" value="NODB_dom"/>
</dbReference>
<dbReference type="InterPro" id="IPR017625">
    <property type="entry name" value="PuuE"/>
</dbReference>
<feature type="compositionally biased region" description="Basic and acidic residues" evidence="5">
    <location>
        <begin position="1"/>
        <end position="24"/>
    </location>
</feature>
<dbReference type="PROSITE" id="PS51677">
    <property type="entry name" value="NODB"/>
    <property type="match status" value="1"/>
</dbReference>
<evidence type="ECO:0000256" key="4">
    <source>
        <dbReference type="ARBA" id="ARBA00032976"/>
    </source>
</evidence>
<dbReference type="GO" id="GO:0016810">
    <property type="term" value="F:hydrolase activity, acting on carbon-nitrogen (but not peptide) bonds"/>
    <property type="evidence" value="ECO:0007669"/>
    <property type="project" value="InterPro"/>
</dbReference>
<keyword evidence="8" id="KW-1185">Reference proteome</keyword>
<dbReference type="GO" id="GO:0005975">
    <property type="term" value="P:carbohydrate metabolic process"/>
    <property type="evidence" value="ECO:0007669"/>
    <property type="project" value="InterPro"/>
</dbReference>
<dbReference type="CDD" id="cd10977">
    <property type="entry name" value="CE4_PuuE_SpCDA1"/>
    <property type="match status" value="1"/>
</dbReference>
<dbReference type="Gene3D" id="3.20.20.370">
    <property type="entry name" value="Glycoside hydrolase/deacetylase"/>
    <property type="match status" value="1"/>
</dbReference>
<dbReference type="InterPro" id="IPR011330">
    <property type="entry name" value="Glyco_hydro/deAcase_b/a-brl"/>
</dbReference>
<feature type="region of interest" description="Disordered" evidence="5">
    <location>
        <begin position="57"/>
        <end position="84"/>
    </location>
</feature>
<evidence type="ECO:0000256" key="2">
    <source>
        <dbReference type="ARBA" id="ARBA00010973"/>
    </source>
</evidence>
<dbReference type="Pfam" id="PF01522">
    <property type="entry name" value="Polysacc_deac_1"/>
    <property type="match status" value="1"/>
</dbReference>
<sequence>MSAPDRDGPNRDDPNFQPHLDRDMVGYGRTPPHANWPGGARLAINFVMNYEEGSEYSIPEGDGFSEGSLTDSPDSPNGPGSRDLAAESMFEYGTRVGFWRLHRLFTERNLPLTVNACALALERNDEAAAAIRESGWDICCHGWRWVNHFQLSEAEERDHIARAVASLERTTGAKPAGWYCRHGPSVHTRRLVVEHGGFLYDSDSYADELPYWTEVSGRPHLVVPYSLTTNDSKFARNHFPTGDDYFAFVKDAIDMLWEEGATSPRMMSCGLHLRLIGHPSRAAGLAKLLDYVQEKGGIWVTGRRDIAEHWVREHPHA</sequence>
<organism evidence="7 8">
    <name type="scientific">Thalassobaculum litoreum DSM 18839</name>
    <dbReference type="NCBI Taxonomy" id="1123362"/>
    <lineage>
        <taxon>Bacteria</taxon>
        <taxon>Pseudomonadati</taxon>
        <taxon>Pseudomonadota</taxon>
        <taxon>Alphaproteobacteria</taxon>
        <taxon>Rhodospirillales</taxon>
        <taxon>Thalassobaculaceae</taxon>
        <taxon>Thalassobaculum</taxon>
    </lineage>
</organism>
<evidence type="ECO:0000259" key="6">
    <source>
        <dbReference type="PROSITE" id="PS51677"/>
    </source>
</evidence>
<dbReference type="SUPFAM" id="SSF88713">
    <property type="entry name" value="Glycoside hydrolase/deacetylase"/>
    <property type="match status" value="1"/>
</dbReference>
<gene>
    <name evidence="7" type="ORF">SAMN05660686_04678</name>
</gene>
<comment type="similarity">
    <text evidence="2">Belongs to the polysaccharide deacetylase family.</text>
</comment>
<dbReference type="RefSeq" id="WP_245702158.1">
    <property type="nucleotide sequence ID" value="NZ_FNBW01000020.1"/>
</dbReference>
<dbReference type="PANTHER" id="PTHR43123">
    <property type="entry name" value="POLYSACCHARIDE DEACETYLASE-RELATED"/>
    <property type="match status" value="1"/>
</dbReference>
<dbReference type="PANTHER" id="PTHR43123:SF1">
    <property type="entry name" value="POLYSACCHARIDE DEACETYLASE-RELATED"/>
    <property type="match status" value="1"/>
</dbReference>
<dbReference type="AlphaFoldDB" id="A0A8G2EX22"/>
<feature type="region of interest" description="Disordered" evidence="5">
    <location>
        <begin position="1"/>
        <end position="32"/>
    </location>
</feature>
<dbReference type="Proteomes" id="UP000198615">
    <property type="component" value="Unassembled WGS sequence"/>
</dbReference>
<evidence type="ECO:0000256" key="1">
    <source>
        <dbReference type="ARBA" id="ARBA00003236"/>
    </source>
</evidence>
<evidence type="ECO:0000256" key="5">
    <source>
        <dbReference type="SAM" id="MobiDB-lite"/>
    </source>
</evidence>
<protein>
    <recommendedName>
        <fullName evidence="3">Chitooligosaccharide deacetylase</fullName>
    </recommendedName>
    <alternativeName>
        <fullName evidence="4">Nodulation protein B</fullName>
    </alternativeName>
</protein>
<name>A0A8G2EX22_9PROT</name>
<accession>A0A8G2EX22</accession>
<evidence type="ECO:0000256" key="3">
    <source>
        <dbReference type="ARBA" id="ARBA00020071"/>
    </source>
</evidence>
<comment type="function">
    <text evidence="1">Is involved in generating a small heat-stable compound (Nod), an acylated oligomer of N-acetylglucosamine, that stimulates mitosis in various plant protoplasts.</text>
</comment>